<reference evidence="2 3" key="1">
    <citation type="submission" date="2016-04" db="EMBL/GenBank/DDBJ databases">
        <title>A degradative enzymes factory behind the ericoid mycorrhizal symbiosis.</title>
        <authorList>
            <consortium name="DOE Joint Genome Institute"/>
            <person name="Martino E."/>
            <person name="Morin E."/>
            <person name="Grelet G."/>
            <person name="Kuo A."/>
            <person name="Kohler A."/>
            <person name="Daghino S."/>
            <person name="Barry K."/>
            <person name="Choi C."/>
            <person name="Cichocki N."/>
            <person name="Clum A."/>
            <person name="Copeland A."/>
            <person name="Hainaut M."/>
            <person name="Haridas S."/>
            <person name="Labutti K."/>
            <person name="Lindquist E."/>
            <person name="Lipzen A."/>
            <person name="Khouja H.-R."/>
            <person name="Murat C."/>
            <person name="Ohm R."/>
            <person name="Olson A."/>
            <person name="Spatafora J."/>
            <person name="Veneault-Fourrey C."/>
            <person name="Henrissat B."/>
            <person name="Grigoriev I."/>
            <person name="Martin F."/>
            <person name="Perotto S."/>
        </authorList>
    </citation>
    <scope>NUCLEOTIDE SEQUENCE [LARGE SCALE GENOMIC DNA]</scope>
    <source>
        <strain evidence="2 3">F</strain>
    </source>
</reference>
<dbReference type="EMBL" id="KZ613964">
    <property type="protein sequence ID" value="PMD30964.1"/>
    <property type="molecule type" value="Genomic_DNA"/>
</dbReference>
<dbReference type="Proteomes" id="UP000235786">
    <property type="component" value="Unassembled WGS sequence"/>
</dbReference>
<dbReference type="InterPro" id="IPR001810">
    <property type="entry name" value="F-box_dom"/>
</dbReference>
<dbReference type="SUPFAM" id="SSF81383">
    <property type="entry name" value="F-box domain"/>
    <property type="match status" value="1"/>
</dbReference>
<evidence type="ECO:0000313" key="2">
    <source>
        <dbReference type="EMBL" id="PMD30964.1"/>
    </source>
</evidence>
<proteinExistence type="predicted"/>
<protein>
    <recommendedName>
        <fullName evidence="1">F-box domain-containing protein</fullName>
    </recommendedName>
</protein>
<gene>
    <name evidence="2" type="ORF">L207DRAFT_591908</name>
</gene>
<feature type="domain" description="F-box" evidence="1">
    <location>
        <begin position="27"/>
        <end position="65"/>
    </location>
</feature>
<dbReference type="InterPro" id="IPR036047">
    <property type="entry name" value="F-box-like_dom_sf"/>
</dbReference>
<keyword evidence="3" id="KW-1185">Reference proteome</keyword>
<dbReference type="PROSITE" id="PS50181">
    <property type="entry name" value="FBOX"/>
    <property type="match status" value="1"/>
</dbReference>
<accession>A0A2J6QXH1</accession>
<organism evidence="2 3">
    <name type="scientific">Hyaloscypha variabilis (strain UAMH 11265 / GT02V1 / F)</name>
    <name type="common">Meliniomyces variabilis</name>
    <dbReference type="NCBI Taxonomy" id="1149755"/>
    <lineage>
        <taxon>Eukaryota</taxon>
        <taxon>Fungi</taxon>
        <taxon>Dikarya</taxon>
        <taxon>Ascomycota</taxon>
        <taxon>Pezizomycotina</taxon>
        <taxon>Leotiomycetes</taxon>
        <taxon>Helotiales</taxon>
        <taxon>Hyaloscyphaceae</taxon>
        <taxon>Hyaloscypha</taxon>
        <taxon>Hyaloscypha variabilis</taxon>
    </lineage>
</organism>
<dbReference type="OrthoDB" id="3516938at2759"/>
<name>A0A2J6QXH1_HYAVF</name>
<dbReference type="Pfam" id="PF00646">
    <property type="entry name" value="F-box"/>
    <property type="match status" value="1"/>
</dbReference>
<evidence type="ECO:0000259" key="1">
    <source>
        <dbReference type="PROSITE" id="PS50181"/>
    </source>
</evidence>
<evidence type="ECO:0000313" key="3">
    <source>
        <dbReference type="Proteomes" id="UP000235786"/>
    </source>
</evidence>
<sequence length="176" mass="19887">MALLNCSGGSLQTTKIRTSSRMTSDHHDYLTSLPPEILTNIIAEVPLSSFLDLTHTCRGLRNFIKVNAARICNLAILARFTPEANPLGLTLKDNWLIVTHPQLLEDQREHEKKRAGLRGSYFISDPGPLTLFSLEQGLVEKDQVYIYSLRLQKLLGKVNKVLRLRKEHGEVQPMEV</sequence>
<dbReference type="AlphaFoldDB" id="A0A2J6QXH1"/>